<dbReference type="EMBL" id="LLXL01001063">
    <property type="protein sequence ID" value="PKK66659.1"/>
    <property type="molecule type" value="Genomic_DNA"/>
</dbReference>
<evidence type="ECO:0000313" key="1">
    <source>
        <dbReference type="EMBL" id="PKK66659.1"/>
    </source>
</evidence>
<evidence type="ECO:0000313" key="2">
    <source>
        <dbReference type="Proteomes" id="UP000233469"/>
    </source>
</evidence>
<dbReference type="Proteomes" id="UP000233469">
    <property type="component" value="Unassembled WGS sequence"/>
</dbReference>
<accession>A0A2N1MYK6</accession>
<feature type="non-terminal residue" evidence="1">
    <location>
        <position position="1"/>
    </location>
</feature>
<dbReference type="AlphaFoldDB" id="A0A2N1MYK6"/>
<organism evidence="1 2">
    <name type="scientific">Rhizophagus irregularis</name>
    <dbReference type="NCBI Taxonomy" id="588596"/>
    <lineage>
        <taxon>Eukaryota</taxon>
        <taxon>Fungi</taxon>
        <taxon>Fungi incertae sedis</taxon>
        <taxon>Mucoromycota</taxon>
        <taxon>Glomeromycotina</taxon>
        <taxon>Glomeromycetes</taxon>
        <taxon>Glomerales</taxon>
        <taxon>Glomeraceae</taxon>
        <taxon>Rhizophagus</taxon>
    </lineage>
</organism>
<protein>
    <submittedName>
        <fullName evidence="1">Uncharacterized protein</fullName>
    </submittedName>
</protein>
<reference evidence="1 2" key="1">
    <citation type="submission" date="2016-04" db="EMBL/GenBank/DDBJ databases">
        <title>Genome analyses suggest a sexual origin of heterokaryosis in a supposedly ancient asexual fungus.</title>
        <authorList>
            <person name="Ropars J."/>
            <person name="Sedzielewska K."/>
            <person name="Noel J."/>
            <person name="Charron P."/>
            <person name="Farinelli L."/>
            <person name="Marton T."/>
            <person name="Kruger M."/>
            <person name="Pelin A."/>
            <person name="Brachmann A."/>
            <person name="Corradi N."/>
        </authorList>
    </citation>
    <scope>NUCLEOTIDE SEQUENCE [LARGE SCALE GENOMIC DNA]</scope>
    <source>
        <strain evidence="1 2">C2</strain>
    </source>
</reference>
<sequence>GLIEYWGDIGFALGPATVLAEFIEGLSQKLRNYSSFKTLDDLKGNVTYK</sequence>
<proteinExistence type="predicted"/>
<comment type="caution">
    <text evidence="1">The sequence shown here is derived from an EMBL/GenBank/DDBJ whole genome shotgun (WGS) entry which is preliminary data.</text>
</comment>
<gene>
    <name evidence="1" type="ORF">RhiirC2_753062</name>
</gene>
<reference evidence="1 2" key="2">
    <citation type="submission" date="2017-10" db="EMBL/GenBank/DDBJ databases">
        <title>Extensive intraspecific genome diversity in a model arbuscular mycorrhizal fungus.</title>
        <authorList>
            <person name="Chen E.C.H."/>
            <person name="Morin E."/>
            <person name="Baudet D."/>
            <person name="Noel J."/>
            <person name="Ndikumana S."/>
            <person name="Charron P."/>
            <person name="St-Onge C."/>
            <person name="Giorgi J."/>
            <person name="Grigoriev I.V."/>
            <person name="Roux C."/>
            <person name="Martin F.M."/>
            <person name="Corradi N."/>
        </authorList>
    </citation>
    <scope>NUCLEOTIDE SEQUENCE [LARGE SCALE GENOMIC DNA]</scope>
    <source>
        <strain evidence="1 2">C2</strain>
    </source>
</reference>
<name>A0A2N1MYK6_9GLOM</name>